<evidence type="ECO:0000313" key="3">
    <source>
        <dbReference type="Proteomes" id="UP000233551"/>
    </source>
</evidence>
<gene>
    <name evidence="2" type="ORF">CRG98_010721</name>
</gene>
<protein>
    <submittedName>
        <fullName evidence="2">Uncharacterized protein</fullName>
    </submittedName>
</protein>
<dbReference type="Proteomes" id="UP000233551">
    <property type="component" value="Unassembled WGS sequence"/>
</dbReference>
<name>A0A2I0KM22_PUNGR</name>
<dbReference type="AlphaFoldDB" id="A0A2I0KM22"/>
<feature type="region of interest" description="Disordered" evidence="1">
    <location>
        <begin position="1"/>
        <end position="90"/>
    </location>
</feature>
<organism evidence="2 3">
    <name type="scientific">Punica granatum</name>
    <name type="common">Pomegranate</name>
    <dbReference type="NCBI Taxonomy" id="22663"/>
    <lineage>
        <taxon>Eukaryota</taxon>
        <taxon>Viridiplantae</taxon>
        <taxon>Streptophyta</taxon>
        <taxon>Embryophyta</taxon>
        <taxon>Tracheophyta</taxon>
        <taxon>Spermatophyta</taxon>
        <taxon>Magnoliopsida</taxon>
        <taxon>eudicotyledons</taxon>
        <taxon>Gunneridae</taxon>
        <taxon>Pentapetalae</taxon>
        <taxon>rosids</taxon>
        <taxon>malvids</taxon>
        <taxon>Myrtales</taxon>
        <taxon>Lythraceae</taxon>
        <taxon>Punica</taxon>
    </lineage>
</organism>
<comment type="caution">
    <text evidence="2">The sequence shown here is derived from an EMBL/GenBank/DDBJ whole genome shotgun (WGS) entry which is preliminary data.</text>
</comment>
<reference evidence="2 3" key="1">
    <citation type="submission" date="2017-11" db="EMBL/GenBank/DDBJ databases">
        <title>De-novo sequencing of pomegranate (Punica granatum L.) genome.</title>
        <authorList>
            <person name="Akparov Z."/>
            <person name="Amiraslanov A."/>
            <person name="Hajiyeva S."/>
            <person name="Abbasov M."/>
            <person name="Kaur K."/>
            <person name="Hamwieh A."/>
            <person name="Solovyev V."/>
            <person name="Salamov A."/>
            <person name="Braich B."/>
            <person name="Kosarev P."/>
            <person name="Mahmoud A."/>
            <person name="Hajiyev E."/>
            <person name="Babayeva S."/>
            <person name="Izzatullayeva V."/>
            <person name="Mammadov A."/>
            <person name="Mammadov A."/>
            <person name="Sharifova S."/>
            <person name="Ojaghi J."/>
            <person name="Eynullazada K."/>
            <person name="Bayramov B."/>
            <person name="Abdulazimova A."/>
            <person name="Shahmuradov I."/>
        </authorList>
    </citation>
    <scope>NUCLEOTIDE SEQUENCE [LARGE SCALE GENOMIC DNA]</scope>
    <source>
        <strain evidence="3">cv. AG2017</strain>
        <tissue evidence="2">Leaf</tissue>
    </source>
</reference>
<evidence type="ECO:0000256" key="1">
    <source>
        <dbReference type="SAM" id="MobiDB-lite"/>
    </source>
</evidence>
<accession>A0A2I0KM22</accession>
<keyword evidence="3" id="KW-1185">Reference proteome</keyword>
<proteinExistence type="predicted"/>
<sequence>MLGRSPKAVNAGSGPESSKCRTEARYGAKLKGGAEAQKWGQSPMWGQNPKAGPKPDAVNAGLEPDAGPKPDAVNAGSEPDAGPEPDGSELAWWASCERIERRMLKIRYGQGVMCSHDV</sequence>
<evidence type="ECO:0000313" key="2">
    <source>
        <dbReference type="EMBL" id="PKI68866.1"/>
    </source>
</evidence>
<dbReference type="EMBL" id="PGOL01000540">
    <property type="protein sequence ID" value="PKI68866.1"/>
    <property type="molecule type" value="Genomic_DNA"/>
</dbReference>